<evidence type="ECO:0000256" key="4">
    <source>
        <dbReference type="ARBA" id="ARBA00013208"/>
    </source>
</evidence>
<keyword evidence="7" id="KW-0472">Membrane</keyword>
<evidence type="ECO:0000256" key="1">
    <source>
        <dbReference type="ARBA" id="ARBA00000677"/>
    </source>
</evidence>
<dbReference type="PROSITE" id="PS00761">
    <property type="entry name" value="SPASE_I_3"/>
    <property type="match status" value="1"/>
</dbReference>
<evidence type="ECO:0000259" key="8">
    <source>
        <dbReference type="Pfam" id="PF10502"/>
    </source>
</evidence>
<proteinExistence type="inferred from homology"/>
<keyword evidence="10" id="KW-1185">Reference proteome</keyword>
<evidence type="ECO:0000256" key="7">
    <source>
        <dbReference type="RuleBase" id="RU362042"/>
    </source>
</evidence>
<keyword evidence="7" id="KW-0812">Transmembrane</keyword>
<dbReference type="InterPro" id="IPR019533">
    <property type="entry name" value="Peptidase_S26"/>
</dbReference>
<dbReference type="Gene3D" id="2.10.109.10">
    <property type="entry name" value="Umud Fragment, subunit A"/>
    <property type="match status" value="1"/>
</dbReference>
<accession>A0A6L5XW69</accession>
<dbReference type="GO" id="GO:0006465">
    <property type="term" value="P:signal peptide processing"/>
    <property type="evidence" value="ECO:0007669"/>
    <property type="project" value="InterPro"/>
</dbReference>
<evidence type="ECO:0000313" key="10">
    <source>
        <dbReference type="Proteomes" id="UP000482209"/>
    </source>
</evidence>
<evidence type="ECO:0000256" key="2">
    <source>
        <dbReference type="ARBA" id="ARBA00004401"/>
    </source>
</evidence>
<evidence type="ECO:0000256" key="6">
    <source>
        <dbReference type="PIRSR" id="PIRSR600223-1"/>
    </source>
</evidence>
<dbReference type="InterPro" id="IPR000223">
    <property type="entry name" value="Pept_S26A_signal_pept_1"/>
</dbReference>
<dbReference type="AlphaFoldDB" id="A0A6L5XW69"/>
<evidence type="ECO:0000256" key="5">
    <source>
        <dbReference type="ARBA" id="ARBA00022801"/>
    </source>
</evidence>
<feature type="domain" description="Peptidase S26" evidence="8">
    <location>
        <begin position="21"/>
        <end position="179"/>
    </location>
</feature>
<feature type="transmembrane region" description="Helical" evidence="7">
    <location>
        <begin position="20"/>
        <end position="40"/>
    </location>
</feature>
<dbReference type="PANTHER" id="PTHR43390:SF1">
    <property type="entry name" value="CHLOROPLAST PROCESSING PEPTIDASE"/>
    <property type="match status" value="1"/>
</dbReference>
<comment type="catalytic activity">
    <reaction evidence="1 7">
        <text>Cleavage of hydrophobic, N-terminal signal or leader sequences from secreted and periplasmic proteins.</text>
        <dbReference type="EC" id="3.4.21.89"/>
    </reaction>
</comment>
<dbReference type="InterPro" id="IPR019757">
    <property type="entry name" value="Pept_S26A_signal_pept_1_Lys-AS"/>
</dbReference>
<sequence length="197" mass="22453">MQETEQKESGKNNSLKKDIFEMVLYLAGVIIVVTFLYHYVGQQVEVSGSSMEQTLSDGDRLILEKLSYHFDKPKRFDIIVFRPQEAERNLYYIKRIIGLPGETVKIENGYIYINGKKIKENYGNGTILESGLASETIRLKEGEYFVLGDNRNNSQDSRSPKVGNVEADAIVGRVFIRIWPLSEVGKLTHQIETKVSE</sequence>
<keyword evidence="7" id="KW-1133">Transmembrane helix</keyword>
<feature type="active site" evidence="6">
    <location>
        <position position="50"/>
    </location>
</feature>
<feature type="active site" evidence="6">
    <location>
        <position position="94"/>
    </location>
</feature>
<dbReference type="GO" id="GO:0009003">
    <property type="term" value="F:signal peptidase activity"/>
    <property type="evidence" value="ECO:0007669"/>
    <property type="project" value="UniProtKB-EC"/>
</dbReference>
<dbReference type="PRINTS" id="PR00727">
    <property type="entry name" value="LEADERPTASE"/>
</dbReference>
<dbReference type="InterPro" id="IPR036286">
    <property type="entry name" value="LexA/Signal_pep-like_sf"/>
</dbReference>
<organism evidence="9 10">
    <name type="scientific">Velocimicrobium porci</name>
    <dbReference type="NCBI Taxonomy" id="2606634"/>
    <lineage>
        <taxon>Bacteria</taxon>
        <taxon>Bacillati</taxon>
        <taxon>Bacillota</taxon>
        <taxon>Clostridia</taxon>
        <taxon>Lachnospirales</taxon>
        <taxon>Lachnospiraceae</taxon>
        <taxon>Velocimicrobium</taxon>
    </lineage>
</organism>
<evidence type="ECO:0000256" key="3">
    <source>
        <dbReference type="ARBA" id="ARBA00009370"/>
    </source>
</evidence>
<dbReference type="RefSeq" id="WP_154517645.1">
    <property type="nucleotide sequence ID" value="NZ_VUMT01000004.1"/>
</dbReference>
<keyword evidence="5 7" id="KW-0378">Hydrolase</keyword>
<protein>
    <recommendedName>
        <fullName evidence="4 7">Signal peptidase I</fullName>
        <ecNumber evidence="4 7">3.4.21.89</ecNumber>
    </recommendedName>
</protein>
<dbReference type="GO" id="GO:0005886">
    <property type="term" value="C:plasma membrane"/>
    <property type="evidence" value="ECO:0007669"/>
    <property type="project" value="UniProtKB-SubCell"/>
</dbReference>
<dbReference type="NCBIfam" id="TIGR02227">
    <property type="entry name" value="sigpep_I_bact"/>
    <property type="match status" value="1"/>
</dbReference>
<name>A0A6L5XW69_9FIRM</name>
<dbReference type="Pfam" id="PF10502">
    <property type="entry name" value="Peptidase_S26"/>
    <property type="match status" value="1"/>
</dbReference>
<dbReference type="PANTHER" id="PTHR43390">
    <property type="entry name" value="SIGNAL PEPTIDASE I"/>
    <property type="match status" value="1"/>
</dbReference>
<reference evidence="9 10" key="1">
    <citation type="submission" date="2019-08" db="EMBL/GenBank/DDBJ databases">
        <title>In-depth cultivation of the pig gut microbiome towards novel bacterial diversity and tailored functional studies.</title>
        <authorList>
            <person name="Wylensek D."/>
            <person name="Hitch T.C.A."/>
            <person name="Clavel T."/>
        </authorList>
    </citation>
    <scope>NUCLEOTIDE SEQUENCE [LARGE SCALE GENOMIC DNA]</scope>
    <source>
        <strain evidence="9 10">WCA-693-APC-MOT-I</strain>
    </source>
</reference>
<dbReference type="Proteomes" id="UP000482209">
    <property type="component" value="Unassembled WGS sequence"/>
</dbReference>
<dbReference type="InterPro" id="IPR019758">
    <property type="entry name" value="Pept_S26A_signal_pept_1_CS"/>
</dbReference>
<dbReference type="CDD" id="cd06530">
    <property type="entry name" value="S26_SPase_I"/>
    <property type="match status" value="1"/>
</dbReference>
<gene>
    <name evidence="9" type="primary">lepB</name>
    <name evidence="9" type="ORF">FYJ58_04125</name>
</gene>
<dbReference type="EMBL" id="VUMT01000004">
    <property type="protein sequence ID" value="MSS63065.1"/>
    <property type="molecule type" value="Genomic_DNA"/>
</dbReference>
<comment type="caution">
    <text evidence="9">The sequence shown here is derived from an EMBL/GenBank/DDBJ whole genome shotgun (WGS) entry which is preliminary data.</text>
</comment>
<dbReference type="PROSITE" id="PS00760">
    <property type="entry name" value="SPASE_I_2"/>
    <property type="match status" value="1"/>
</dbReference>
<dbReference type="GO" id="GO:0004252">
    <property type="term" value="F:serine-type endopeptidase activity"/>
    <property type="evidence" value="ECO:0007669"/>
    <property type="project" value="InterPro"/>
</dbReference>
<evidence type="ECO:0000313" key="9">
    <source>
        <dbReference type="EMBL" id="MSS63065.1"/>
    </source>
</evidence>
<dbReference type="SUPFAM" id="SSF51306">
    <property type="entry name" value="LexA/Signal peptidase"/>
    <property type="match status" value="1"/>
</dbReference>
<dbReference type="EC" id="3.4.21.89" evidence="4 7"/>
<comment type="subcellular location">
    <subcellularLocation>
        <location evidence="2">Cell membrane</location>
        <topology evidence="2">Single-pass type II membrane protein</topology>
    </subcellularLocation>
    <subcellularLocation>
        <location evidence="7">Membrane</location>
        <topology evidence="7">Single-pass type II membrane protein</topology>
    </subcellularLocation>
</comment>
<keyword evidence="7" id="KW-0645">Protease</keyword>
<comment type="similarity">
    <text evidence="3 7">Belongs to the peptidase S26 family.</text>
</comment>